<evidence type="ECO:0000313" key="6">
    <source>
        <dbReference type="Proteomes" id="UP001180020"/>
    </source>
</evidence>
<accession>A0AAV9DIU3</accession>
<dbReference type="InterPro" id="IPR037293">
    <property type="entry name" value="Gal_Oxidase_central_sf"/>
</dbReference>
<dbReference type="InterPro" id="IPR014756">
    <property type="entry name" value="Ig_E-set"/>
</dbReference>
<evidence type="ECO:0000259" key="3">
    <source>
        <dbReference type="Pfam" id="PF07250"/>
    </source>
</evidence>
<dbReference type="InterPro" id="IPR013783">
    <property type="entry name" value="Ig-like_fold"/>
</dbReference>
<reference evidence="5" key="2">
    <citation type="submission" date="2023-06" db="EMBL/GenBank/DDBJ databases">
        <authorList>
            <person name="Ma L."/>
            <person name="Liu K.-W."/>
            <person name="Li Z."/>
            <person name="Hsiao Y.-Y."/>
            <person name="Qi Y."/>
            <person name="Fu T."/>
            <person name="Tang G."/>
            <person name="Zhang D."/>
            <person name="Sun W.-H."/>
            <person name="Liu D.-K."/>
            <person name="Li Y."/>
            <person name="Chen G.-Z."/>
            <person name="Liu X.-D."/>
            <person name="Liao X.-Y."/>
            <person name="Jiang Y.-T."/>
            <person name="Yu X."/>
            <person name="Hao Y."/>
            <person name="Huang J."/>
            <person name="Zhao X.-W."/>
            <person name="Ke S."/>
            <person name="Chen Y.-Y."/>
            <person name="Wu W.-L."/>
            <person name="Hsu J.-L."/>
            <person name="Lin Y.-F."/>
            <person name="Huang M.-D."/>
            <person name="Li C.-Y."/>
            <person name="Huang L."/>
            <person name="Wang Z.-W."/>
            <person name="Zhao X."/>
            <person name="Zhong W.-Y."/>
            <person name="Peng D.-H."/>
            <person name="Ahmad S."/>
            <person name="Lan S."/>
            <person name="Zhang J.-S."/>
            <person name="Tsai W.-C."/>
            <person name="Van De Peer Y."/>
            <person name="Liu Z.-J."/>
        </authorList>
    </citation>
    <scope>NUCLEOTIDE SEQUENCE</scope>
    <source>
        <strain evidence="5">CP</strain>
        <tissue evidence="5">Leaves</tissue>
    </source>
</reference>
<comment type="caution">
    <text evidence="5">The sequence shown here is derived from an EMBL/GenBank/DDBJ whole genome shotgun (WGS) entry which is preliminary data.</text>
</comment>
<dbReference type="Pfam" id="PF07250">
    <property type="entry name" value="Glyoxal_oxid_N"/>
    <property type="match status" value="1"/>
</dbReference>
<evidence type="ECO:0000256" key="2">
    <source>
        <dbReference type="SAM" id="SignalP"/>
    </source>
</evidence>
<gene>
    <name evidence="5" type="ORF">QJS10_CPB13g01204</name>
</gene>
<keyword evidence="6" id="KW-1185">Reference proteome</keyword>
<keyword evidence="1 2" id="KW-0732">Signal</keyword>
<dbReference type="PANTHER" id="PTHR32208:SF71">
    <property type="entry name" value="GLYOXAL OXIDASE-RELATED PROTEIN"/>
    <property type="match status" value="1"/>
</dbReference>
<dbReference type="SUPFAM" id="SSF50965">
    <property type="entry name" value="Galactose oxidase, central domain"/>
    <property type="match status" value="1"/>
</dbReference>
<reference evidence="5" key="1">
    <citation type="journal article" date="2023" name="Nat. Commun.">
        <title>Diploid and tetraploid genomes of Acorus and the evolution of monocots.</title>
        <authorList>
            <person name="Ma L."/>
            <person name="Liu K.W."/>
            <person name="Li Z."/>
            <person name="Hsiao Y.Y."/>
            <person name="Qi Y."/>
            <person name="Fu T."/>
            <person name="Tang G.D."/>
            <person name="Zhang D."/>
            <person name="Sun W.H."/>
            <person name="Liu D.K."/>
            <person name="Li Y."/>
            <person name="Chen G.Z."/>
            <person name="Liu X.D."/>
            <person name="Liao X.Y."/>
            <person name="Jiang Y.T."/>
            <person name="Yu X."/>
            <person name="Hao Y."/>
            <person name="Huang J."/>
            <person name="Zhao X.W."/>
            <person name="Ke S."/>
            <person name="Chen Y.Y."/>
            <person name="Wu W.L."/>
            <person name="Hsu J.L."/>
            <person name="Lin Y.F."/>
            <person name="Huang M.D."/>
            <person name="Li C.Y."/>
            <person name="Huang L."/>
            <person name="Wang Z.W."/>
            <person name="Zhao X."/>
            <person name="Zhong W.Y."/>
            <person name="Peng D.H."/>
            <person name="Ahmad S."/>
            <person name="Lan S."/>
            <person name="Zhang J.S."/>
            <person name="Tsai W.C."/>
            <person name="Van de Peer Y."/>
            <person name="Liu Z.J."/>
        </authorList>
    </citation>
    <scope>NUCLEOTIDE SEQUENCE</scope>
    <source>
        <strain evidence="5">CP</strain>
    </source>
</reference>
<evidence type="ECO:0000313" key="5">
    <source>
        <dbReference type="EMBL" id="KAK1300797.1"/>
    </source>
</evidence>
<sequence>MPLYHNQYLLLLLLLAISSTTSNIGEWHLLRASIGISAMHMQLLRNNKVLIFDRTSFGPSFLPLPTTSTSNPTTLCPSSADCTAHSLLLDTTTLTLTPLHLHSDTFCSSASPLPDGTLLQSGGFSSGDRSLRLLRPCPPTPSSSSSALCDWLELPNYLSVRRWYSSDQSLPDGRVIILGGRRQFSYEFFPKDDDGLGGVHAFDFLRETTDAAAENNLYPFLHLLPDGNLFVLANARAVLLDYFHHRVLREFPPLQQHHPRTYPSSGASVLLPLIVRRFEGGGYGPVDAEVMVCGGARRGAYEAAVVNASFWPALSSCGRLRIDSDGEAEDWVMEEMPSPRVMGEMVLMPTGEEVLILNGAGNGTAGWELGRDPVLEPVMYRPRDPPRERFRRMRAARIPRMYHSASVLLPDGRVLVGGSNPHMYYNFTGVMYPTELSIEAYSPPYLGGEYNLWRPRVIGWGSDASVGYREVFEVRFTIAEALGEVSVVVVAPAFATHGVAMNQRVVVLPVVDSVSQVGLYDYRVSVGGPPTPEVAPPGYYLMFVVHGGVPSEAVWVRFQ</sequence>
<feature type="domain" description="Glyoxal oxidase N-terminal" evidence="3">
    <location>
        <begin position="39"/>
        <end position="445"/>
    </location>
</feature>
<feature type="signal peptide" evidence="2">
    <location>
        <begin position="1"/>
        <end position="22"/>
    </location>
</feature>
<dbReference type="Pfam" id="PF09118">
    <property type="entry name" value="GO-like_E_set"/>
    <property type="match status" value="1"/>
</dbReference>
<dbReference type="InterPro" id="IPR009880">
    <property type="entry name" value="Glyoxal_oxidase_N"/>
</dbReference>
<feature type="chain" id="PRO_5043832751" description="Glyoxal oxidase" evidence="2">
    <location>
        <begin position="23"/>
        <end position="559"/>
    </location>
</feature>
<organism evidence="5 6">
    <name type="scientific">Acorus calamus</name>
    <name type="common">Sweet flag</name>
    <dbReference type="NCBI Taxonomy" id="4465"/>
    <lineage>
        <taxon>Eukaryota</taxon>
        <taxon>Viridiplantae</taxon>
        <taxon>Streptophyta</taxon>
        <taxon>Embryophyta</taxon>
        <taxon>Tracheophyta</taxon>
        <taxon>Spermatophyta</taxon>
        <taxon>Magnoliopsida</taxon>
        <taxon>Liliopsida</taxon>
        <taxon>Acoraceae</taxon>
        <taxon>Acorus</taxon>
    </lineage>
</organism>
<feature type="domain" description="Galactose oxidase-like Early set" evidence="4">
    <location>
        <begin position="454"/>
        <end position="557"/>
    </location>
</feature>
<dbReference type="SUPFAM" id="SSF81296">
    <property type="entry name" value="E set domains"/>
    <property type="match status" value="1"/>
</dbReference>
<evidence type="ECO:0000259" key="4">
    <source>
        <dbReference type="Pfam" id="PF09118"/>
    </source>
</evidence>
<dbReference type="InterPro" id="IPR015202">
    <property type="entry name" value="GO-like_E_set"/>
</dbReference>
<dbReference type="EMBL" id="JAUJYO010000013">
    <property type="protein sequence ID" value="KAK1300797.1"/>
    <property type="molecule type" value="Genomic_DNA"/>
</dbReference>
<dbReference type="Proteomes" id="UP001180020">
    <property type="component" value="Unassembled WGS sequence"/>
</dbReference>
<protein>
    <recommendedName>
        <fullName evidence="7">Glyoxal oxidase</fullName>
    </recommendedName>
</protein>
<dbReference type="AlphaFoldDB" id="A0AAV9DIU3"/>
<dbReference type="PANTHER" id="PTHR32208">
    <property type="entry name" value="SECRETED PROTEIN-RELATED"/>
    <property type="match status" value="1"/>
</dbReference>
<evidence type="ECO:0000256" key="1">
    <source>
        <dbReference type="ARBA" id="ARBA00022729"/>
    </source>
</evidence>
<dbReference type="Gene3D" id="2.130.10.80">
    <property type="entry name" value="Galactose oxidase/kelch, beta-propeller"/>
    <property type="match status" value="1"/>
</dbReference>
<dbReference type="CDD" id="cd02851">
    <property type="entry name" value="E_set_GO_C"/>
    <property type="match status" value="1"/>
</dbReference>
<dbReference type="Gene3D" id="2.60.40.10">
    <property type="entry name" value="Immunoglobulins"/>
    <property type="match status" value="1"/>
</dbReference>
<dbReference type="InterPro" id="IPR011043">
    <property type="entry name" value="Gal_Oxase/kelch_b-propeller"/>
</dbReference>
<evidence type="ECO:0008006" key="7">
    <source>
        <dbReference type="Google" id="ProtNLM"/>
    </source>
</evidence>
<proteinExistence type="predicted"/>
<name>A0AAV9DIU3_ACOCL</name>